<protein>
    <submittedName>
        <fullName evidence="2">Anti-sigma factor family protein</fullName>
    </submittedName>
</protein>
<evidence type="ECO:0000259" key="1">
    <source>
        <dbReference type="Pfam" id="PF13490"/>
    </source>
</evidence>
<organism evidence="2 3">
    <name type="scientific">Ferrovibrio xuzhouensis</name>
    <dbReference type="NCBI Taxonomy" id="1576914"/>
    <lineage>
        <taxon>Bacteria</taxon>
        <taxon>Pseudomonadati</taxon>
        <taxon>Pseudomonadota</taxon>
        <taxon>Alphaproteobacteria</taxon>
        <taxon>Rhodospirillales</taxon>
        <taxon>Rhodospirillaceae</taxon>
        <taxon>Ferrovibrio</taxon>
    </lineage>
</organism>
<reference evidence="3" key="1">
    <citation type="journal article" date="2019" name="Int. J. Syst. Evol. Microbiol.">
        <title>The Global Catalogue of Microorganisms (GCM) 10K type strain sequencing project: providing services to taxonomists for standard genome sequencing and annotation.</title>
        <authorList>
            <consortium name="The Broad Institute Genomics Platform"/>
            <consortium name="The Broad Institute Genome Sequencing Center for Infectious Disease"/>
            <person name="Wu L."/>
            <person name="Ma J."/>
        </authorList>
    </citation>
    <scope>NUCLEOTIDE SEQUENCE [LARGE SCALE GENOMIC DNA]</scope>
    <source>
        <strain evidence="3">KCTC 42182</strain>
    </source>
</reference>
<proteinExistence type="predicted"/>
<comment type="caution">
    <text evidence="2">The sequence shown here is derived from an EMBL/GenBank/DDBJ whole genome shotgun (WGS) entry which is preliminary data.</text>
</comment>
<dbReference type="EMBL" id="JBHRYJ010000001">
    <property type="protein sequence ID" value="MFC3674116.1"/>
    <property type="molecule type" value="Genomic_DNA"/>
</dbReference>
<dbReference type="Proteomes" id="UP001595711">
    <property type="component" value="Unassembled WGS sequence"/>
</dbReference>
<name>A0ABV7VBU2_9PROT</name>
<gene>
    <name evidence="2" type="ORF">ACFOOQ_01090</name>
</gene>
<dbReference type="RefSeq" id="WP_379720478.1">
    <property type="nucleotide sequence ID" value="NZ_JBHRYJ010000001.1"/>
</dbReference>
<dbReference type="Pfam" id="PF13490">
    <property type="entry name" value="zf-HC2"/>
    <property type="match status" value="1"/>
</dbReference>
<keyword evidence="3" id="KW-1185">Reference proteome</keyword>
<dbReference type="InterPro" id="IPR027383">
    <property type="entry name" value="Znf_put"/>
</dbReference>
<evidence type="ECO:0000313" key="2">
    <source>
        <dbReference type="EMBL" id="MFC3674116.1"/>
    </source>
</evidence>
<sequence>MTGGFASPVHEADLHAYVDDRLSAGERVRVEAHLVTHPEDAARVVAWQRQTEDLRGHFAAGLDEPVPAAMAAVFARPQPGAAFLRGAMRVAAVLLVAAVGAGAGWWGRGWLMPQQPAIVAALPQEAARAHLVYSSEVLHPVEVPAKEEKHLVAWLSKRLGKPLQVPSLTGQGYALVGGRLLPAASDNTAAAQFMYENGAGQRLTLYVRAGEPAGDTSFRFASEGRAAAFYWVDDGFGYALTGEAGRTALLPLARVVYEQLTR</sequence>
<feature type="domain" description="Putative zinc-finger" evidence="1">
    <location>
        <begin position="13"/>
        <end position="34"/>
    </location>
</feature>
<accession>A0ABV7VBU2</accession>
<evidence type="ECO:0000313" key="3">
    <source>
        <dbReference type="Proteomes" id="UP001595711"/>
    </source>
</evidence>